<dbReference type="Pfam" id="PF01529">
    <property type="entry name" value="DHHC"/>
    <property type="match status" value="1"/>
</dbReference>
<accession>A0A8H6Z7Z5</accession>
<dbReference type="InterPro" id="IPR039859">
    <property type="entry name" value="PFA4/ZDH16/20/ERF2-like"/>
</dbReference>
<feature type="transmembrane region" description="Helical" evidence="11">
    <location>
        <begin position="154"/>
        <end position="173"/>
    </location>
</feature>
<protein>
    <recommendedName>
        <fullName evidence="11">Palmitoyltransferase</fullName>
        <ecNumber evidence="11">2.3.1.225</ecNumber>
    </recommendedName>
</protein>
<evidence type="ECO:0000256" key="3">
    <source>
        <dbReference type="ARBA" id="ARBA00022692"/>
    </source>
</evidence>
<dbReference type="OrthoDB" id="302728at2759"/>
<keyword evidence="4 11" id="KW-1133">Transmembrane helix</keyword>
<keyword evidence="3 11" id="KW-0812">Transmembrane</keyword>
<evidence type="ECO:0000256" key="11">
    <source>
        <dbReference type="RuleBase" id="RU079119"/>
    </source>
</evidence>
<dbReference type="GO" id="GO:0016020">
    <property type="term" value="C:membrane"/>
    <property type="evidence" value="ECO:0007669"/>
    <property type="project" value="UniProtKB-SubCell"/>
</dbReference>
<comment type="domain">
    <text evidence="11">The DHHC domain is required for palmitoyltransferase activity.</text>
</comment>
<gene>
    <name evidence="13" type="ORF">MSAN_00721900</name>
</gene>
<dbReference type="AlphaFoldDB" id="A0A8H6Z7Z5"/>
<dbReference type="InterPro" id="IPR001594">
    <property type="entry name" value="Palmitoyltrfase_DHHC"/>
</dbReference>
<evidence type="ECO:0000313" key="13">
    <source>
        <dbReference type="EMBL" id="KAF7370880.1"/>
    </source>
</evidence>
<evidence type="ECO:0000256" key="2">
    <source>
        <dbReference type="ARBA" id="ARBA00022679"/>
    </source>
</evidence>
<keyword evidence="7" id="KW-0449">Lipoprotein</keyword>
<evidence type="ECO:0000256" key="9">
    <source>
        <dbReference type="ARBA" id="ARBA00038298"/>
    </source>
</evidence>
<organism evidence="13 14">
    <name type="scientific">Mycena sanguinolenta</name>
    <dbReference type="NCBI Taxonomy" id="230812"/>
    <lineage>
        <taxon>Eukaryota</taxon>
        <taxon>Fungi</taxon>
        <taxon>Dikarya</taxon>
        <taxon>Basidiomycota</taxon>
        <taxon>Agaricomycotina</taxon>
        <taxon>Agaricomycetes</taxon>
        <taxon>Agaricomycetidae</taxon>
        <taxon>Agaricales</taxon>
        <taxon>Marasmiineae</taxon>
        <taxon>Mycenaceae</taxon>
        <taxon>Mycena</taxon>
    </lineage>
</organism>
<comment type="subcellular location">
    <subcellularLocation>
        <location evidence="1">Membrane</location>
        <topology evidence="1">Multi-pass membrane protein</topology>
    </subcellularLocation>
</comment>
<feature type="transmembrane region" description="Helical" evidence="11">
    <location>
        <begin position="243"/>
        <end position="265"/>
    </location>
</feature>
<dbReference type="PROSITE" id="PS50216">
    <property type="entry name" value="DHHC"/>
    <property type="match status" value="1"/>
</dbReference>
<evidence type="ECO:0000256" key="8">
    <source>
        <dbReference type="ARBA" id="ARBA00023315"/>
    </source>
</evidence>
<keyword evidence="6" id="KW-0564">Palmitate</keyword>
<evidence type="ECO:0000256" key="4">
    <source>
        <dbReference type="ARBA" id="ARBA00022989"/>
    </source>
</evidence>
<reference evidence="13" key="1">
    <citation type="submission" date="2020-05" db="EMBL/GenBank/DDBJ databases">
        <title>Mycena genomes resolve the evolution of fungal bioluminescence.</title>
        <authorList>
            <person name="Tsai I.J."/>
        </authorList>
    </citation>
    <scope>NUCLEOTIDE SEQUENCE</scope>
    <source>
        <strain evidence="13">160909Yilan</strain>
    </source>
</reference>
<feature type="transmembrane region" description="Helical" evidence="11">
    <location>
        <begin position="21"/>
        <end position="43"/>
    </location>
</feature>
<evidence type="ECO:0000256" key="7">
    <source>
        <dbReference type="ARBA" id="ARBA00023288"/>
    </source>
</evidence>
<feature type="transmembrane region" description="Helical" evidence="11">
    <location>
        <begin position="201"/>
        <end position="222"/>
    </location>
</feature>
<feature type="domain" description="Palmitoyltransferase DHHC" evidence="12">
    <location>
        <begin position="107"/>
        <end position="279"/>
    </location>
</feature>
<evidence type="ECO:0000256" key="10">
    <source>
        <dbReference type="ARBA" id="ARBA00048048"/>
    </source>
</evidence>
<dbReference type="Proteomes" id="UP000623467">
    <property type="component" value="Unassembled WGS sequence"/>
</dbReference>
<comment type="catalytic activity">
    <reaction evidence="10 11">
        <text>L-cysteinyl-[protein] + hexadecanoyl-CoA = S-hexadecanoyl-L-cysteinyl-[protein] + CoA</text>
        <dbReference type="Rhea" id="RHEA:36683"/>
        <dbReference type="Rhea" id="RHEA-COMP:10131"/>
        <dbReference type="Rhea" id="RHEA-COMP:11032"/>
        <dbReference type="ChEBI" id="CHEBI:29950"/>
        <dbReference type="ChEBI" id="CHEBI:57287"/>
        <dbReference type="ChEBI" id="CHEBI:57379"/>
        <dbReference type="ChEBI" id="CHEBI:74151"/>
        <dbReference type="EC" id="2.3.1.225"/>
    </reaction>
</comment>
<dbReference type="PANTHER" id="PTHR22883:SF23">
    <property type="entry name" value="PALMITOYLTRANSFERASE ZDHHC6"/>
    <property type="match status" value="1"/>
</dbReference>
<evidence type="ECO:0000256" key="1">
    <source>
        <dbReference type="ARBA" id="ARBA00004141"/>
    </source>
</evidence>
<dbReference type="GO" id="GO:0019706">
    <property type="term" value="F:protein-cysteine S-palmitoyltransferase activity"/>
    <property type="evidence" value="ECO:0007669"/>
    <property type="project" value="UniProtKB-EC"/>
</dbReference>
<dbReference type="PANTHER" id="PTHR22883">
    <property type="entry name" value="ZINC FINGER DHHC DOMAIN CONTAINING PROTEIN"/>
    <property type="match status" value="1"/>
</dbReference>
<evidence type="ECO:0000259" key="12">
    <source>
        <dbReference type="Pfam" id="PF01529"/>
    </source>
</evidence>
<feature type="transmembrane region" description="Helical" evidence="11">
    <location>
        <begin position="55"/>
        <end position="76"/>
    </location>
</feature>
<keyword evidence="8 11" id="KW-0012">Acyltransferase</keyword>
<dbReference type="EC" id="2.3.1.225" evidence="11"/>
<dbReference type="GO" id="GO:0006612">
    <property type="term" value="P:protein targeting to membrane"/>
    <property type="evidence" value="ECO:0007669"/>
    <property type="project" value="TreeGrafter"/>
</dbReference>
<keyword evidence="2 11" id="KW-0808">Transferase</keyword>
<evidence type="ECO:0000256" key="5">
    <source>
        <dbReference type="ARBA" id="ARBA00023136"/>
    </source>
</evidence>
<proteinExistence type="inferred from homology"/>
<evidence type="ECO:0000256" key="6">
    <source>
        <dbReference type="ARBA" id="ARBA00023139"/>
    </source>
</evidence>
<dbReference type="GO" id="GO:0005783">
    <property type="term" value="C:endoplasmic reticulum"/>
    <property type="evidence" value="ECO:0007669"/>
    <property type="project" value="TreeGrafter"/>
</dbReference>
<evidence type="ECO:0000313" key="14">
    <source>
        <dbReference type="Proteomes" id="UP000623467"/>
    </source>
</evidence>
<keyword evidence="5 11" id="KW-0472">Membrane</keyword>
<comment type="caution">
    <text evidence="13">The sequence shown here is derived from an EMBL/GenBank/DDBJ whole genome shotgun (WGS) entry which is preliminary data.</text>
</comment>
<dbReference type="EMBL" id="JACAZH010000004">
    <property type="protein sequence ID" value="KAF7370880.1"/>
    <property type="molecule type" value="Genomic_DNA"/>
</dbReference>
<keyword evidence="14" id="KW-1185">Reference proteome</keyword>
<dbReference type="GO" id="GO:0005794">
    <property type="term" value="C:Golgi apparatus"/>
    <property type="evidence" value="ECO:0007669"/>
    <property type="project" value="TreeGrafter"/>
</dbReference>
<name>A0A8H6Z7Z5_9AGAR</name>
<comment type="similarity">
    <text evidence="9">Belongs to the DHHC palmitoyltransferase family. PFA5 subfamily.</text>
</comment>
<sequence>MSSVVRNGRRGTRAIELCIQIFVLSIIAYGLYITTVEIAYKWLIIYHGQRIIGGLYLTTVLFLISVLGLVYLSLIAGRGTHNVPRYSVPDTDDLTEPYECIDSDGNLATCAKCNGAWKPPRTHHCSTCGVCRMEFDHHCPWVGNCVTRARMKRFLALLFLVPVAYSVSILPVYHPLMRYMALALDVSHHDPWANQVWWDWYGSWIFFGGPLGRWIFGMVLGFRILKAVRRDDLPLLEQPSLRLFSISALGVIFSLFTLILAIWTIKDLLRGLTTLDAMQESRQKQAPRFVRVPRKASCTPRDDGAEDNGADDEIAGSRNVVAAVLPAERLYDLGPWANLRDIFDRPWRDANHTVAHRWPTLNPIVLERVHGTIIRPKTIP</sequence>